<dbReference type="PANTHER" id="PTHR43078">
    <property type="entry name" value="UDP-GLUCURONIC ACID DECARBOXYLASE-RELATED"/>
    <property type="match status" value="1"/>
</dbReference>
<evidence type="ECO:0000256" key="17">
    <source>
        <dbReference type="ARBA" id="ARBA00037859"/>
    </source>
</evidence>
<dbReference type="GO" id="GO:0042732">
    <property type="term" value="P:D-xylose metabolic process"/>
    <property type="evidence" value="ECO:0007669"/>
    <property type="project" value="InterPro"/>
</dbReference>
<keyword evidence="15" id="KW-0456">Lyase</keyword>
<feature type="compositionally biased region" description="Low complexity" evidence="19">
    <location>
        <begin position="1"/>
        <end position="14"/>
    </location>
</feature>
<keyword evidence="8" id="KW-0210">Decarboxylase</keyword>
<reference evidence="21" key="1">
    <citation type="submission" date="2013-04" db="EMBL/GenBank/DDBJ databases">
        <title>The Genome Sequence of Fonticula alba ATCC 38817.</title>
        <authorList>
            <consortium name="The Broad Institute Genomics Platform"/>
            <person name="Russ C."/>
            <person name="Cuomo C."/>
            <person name="Burger G."/>
            <person name="Gray M.W."/>
            <person name="Holland P.W.H."/>
            <person name="King N."/>
            <person name="Lang F.B.F."/>
            <person name="Roger A.J."/>
            <person name="Ruiz-Trillo I."/>
            <person name="Brown M."/>
            <person name="Walker B."/>
            <person name="Young S."/>
            <person name="Zeng Q."/>
            <person name="Gargeya S."/>
            <person name="Fitzgerald M."/>
            <person name="Haas B."/>
            <person name="Abouelleil A."/>
            <person name="Allen A.W."/>
            <person name="Alvarado L."/>
            <person name="Arachchi H.M."/>
            <person name="Berlin A.M."/>
            <person name="Chapman S.B."/>
            <person name="Gainer-Dewar J."/>
            <person name="Goldberg J."/>
            <person name="Griggs A."/>
            <person name="Gujja S."/>
            <person name="Hansen M."/>
            <person name="Howarth C."/>
            <person name="Imamovic A."/>
            <person name="Ireland A."/>
            <person name="Larimer J."/>
            <person name="McCowan C."/>
            <person name="Murphy C."/>
            <person name="Pearson M."/>
            <person name="Poon T.W."/>
            <person name="Priest M."/>
            <person name="Roberts A."/>
            <person name="Saif S."/>
            <person name="Shea T."/>
            <person name="Sisk P."/>
            <person name="Sykes S."/>
            <person name="Wortman J."/>
            <person name="Nusbaum C."/>
            <person name="Birren B."/>
        </authorList>
    </citation>
    <scope>NUCLEOTIDE SEQUENCE [LARGE SCALE GENOMIC DNA]</scope>
    <source>
        <strain evidence="21">ATCC 38817</strain>
    </source>
</reference>
<dbReference type="AlphaFoldDB" id="A0A058Z8B8"/>
<feature type="region of interest" description="Disordered" evidence="19">
    <location>
        <begin position="766"/>
        <end position="795"/>
    </location>
</feature>
<keyword evidence="22" id="KW-1185">Reference proteome</keyword>
<feature type="region of interest" description="Disordered" evidence="19">
    <location>
        <begin position="674"/>
        <end position="696"/>
    </location>
</feature>
<evidence type="ECO:0000256" key="18">
    <source>
        <dbReference type="ARBA" id="ARBA00049410"/>
    </source>
</evidence>
<evidence type="ECO:0000256" key="12">
    <source>
        <dbReference type="ARBA" id="ARBA00023034"/>
    </source>
</evidence>
<comment type="subcellular location">
    <subcellularLocation>
        <location evidence="2">Golgi apparatus membrane</location>
        <topology evidence="2">Single-pass type II membrane protein</topology>
    </subcellularLocation>
    <subcellularLocation>
        <location evidence="17">Golgi apparatus</location>
        <location evidence="17">Golgi stack membrane</location>
    </subcellularLocation>
</comment>
<dbReference type="UniPathway" id="UPA00796">
    <property type="reaction ID" value="UER00771"/>
</dbReference>
<keyword evidence="14" id="KW-0325">Glycoprotein</keyword>
<dbReference type="GeneID" id="20528352"/>
<feature type="region of interest" description="Disordered" evidence="19">
    <location>
        <begin position="817"/>
        <end position="865"/>
    </location>
</feature>
<evidence type="ECO:0000256" key="11">
    <source>
        <dbReference type="ARBA" id="ARBA00023027"/>
    </source>
</evidence>
<evidence type="ECO:0000256" key="4">
    <source>
        <dbReference type="ARBA" id="ARBA00007505"/>
    </source>
</evidence>
<dbReference type="FunFam" id="3.40.50.720:FF:000065">
    <property type="entry name" value="UDP-glucuronic acid decarboxylase 1"/>
    <property type="match status" value="1"/>
</dbReference>
<comment type="cofactor">
    <cofactor evidence="1">
        <name>NAD(+)</name>
        <dbReference type="ChEBI" id="CHEBI:57540"/>
    </cofactor>
</comment>
<evidence type="ECO:0000256" key="7">
    <source>
        <dbReference type="ARBA" id="ARBA00022692"/>
    </source>
</evidence>
<dbReference type="GO" id="GO:0048040">
    <property type="term" value="F:UDP-glucuronate decarboxylase activity"/>
    <property type="evidence" value="ECO:0007669"/>
    <property type="project" value="UniProtKB-EC"/>
</dbReference>
<dbReference type="STRING" id="691883.A0A058Z8B8"/>
<evidence type="ECO:0000259" key="20">
    <source>
        <dbReference type="Pfam" id="PF01370"/>
    </source>
</evidence>
<evidence type="ECO:0000256" key="2">
    <source>
        <dbReference type="ARBA" id="ARBA00004323"/>
    </source>
</evidence>
<feature type="compositionally biased region" description="Acidic residues" evidence="19">
    <location>
        <begin position="825"/>
        <end position="838"/>
    </location>
</feature>
<dbReference type="Pfam" id="PF01370">
    <property type="entry name" value="Epimerase"/>
    <property type="match status" value="1"/>
</dbReference>
<keyword evidence="7" id="KW-0812">Transmembrane</keyword>
<dbReference type="RefSeq" id="XP_009495774.1">
    <property type="nucleotide sequence ID" value="XM_009497499.1"/>
</dbReference>
<comment type="pathway">
    <text evidence="3">Nucleotide-sugar biosynthesis; UDP-alpha-D-xylose biosynthesis; UDP-alpha-D-xylose from UDP-alpha-D-glucuronate: step 1/1.</text>
</comment>
<evidence type="ECO:0000256" key="15">
    <source>
        <dbReference type="ARBA" id="ARBA00023239"/>
    </source>
</evidence>
<gene>
    <name evidence="21" type="ORF">H696_03627</name>
</gene>
<feature type="region of interest" description="Disordered" evidence="19">
    <location>
        <begin position="604"/>
        <end position="627"/>
    </location>
</feature>
<dbReference type="CDD" id="cd05230">
    <property type="entry name" value="UGD_SDR_e"/>
    <property type="match status" value="1"/>
</dbReference>
<dbReference type="InterPro" id="IPR044516">
    <property type="entry name" value="UXS-like"/>
</dbReference>
<dbReference type="Proteomes" id="UP000030693">
    <property type="component" value="Unassembled WGS sequence"/>
</dbReference>
<evidence type="ECO:0000256" key="5">
    <source>
        <dbReference type="ARBA" id="ARBA00012290"/>
    </source>
</evidence>
<dbReference type="SUPFAM" id="SSF51735">
    <property type="entry name" value="NAD(P)-binding Rossmann-fold domains"/>
    <property type="match status" value="1"/>
</dbReference>
<dbReference type="PANTHER" id="PTHR43078:SF6">
    <property type="entry name" value="UDP-GLUCURONIC ACID DECARBOXYLASE 1"/>
    <property type="match status" value="1"/>
</dbReference>
<evidence type="ECO:0000256" key="8">
    <source>
        <dbReference type="ARBA" id="ARBA00022793"/>
    </source>
</evidence>
<feature type="compositionally biased region" description="Low complexity" evidence="19">
    <location>
        <begin position="82"/>
        <end position="94"/>
    </location>
</feature>
<dbReference type="GO" id="GO:0032580">
    <property type="term" value="C:Golgi cisterna membrane"/>
    <property type="evidence" value="ECO:0007669"/>
    <property type="project" value="UniProtKB-SubCell"/>
</dbReference>
<feature type="compositionally biased region" description="Polar residues" evidence="19">
    <location>
        <begin position="108"/>
        <end position="118"/>
    </location>
</feature>
<evidence type="ECO:0000313" key="22">
    <source>
        <dbReference type="Proteomes" id="UP000030693"/>
    </source>
</evidence>
<comment type="catalytic activity">
    <reaction evidence="18">
        <text>UDP-alpha-D-glucuronate + H(+) = UDP-alpha-D-xylose + CO2</text>
        <dbReference type="Rhea" id="RHEA:23916"/>
        <dbReference type="ChEBI" id="CHEBI:15378"/>
        <dbReference type="ChEBI" id="CHEBI:16526"/>
        <dbReference type="ChEBI" id="CHEBI:57632"/>
        <dbReference type="ChEBI" id="CHEBI:58052"/>
        <dbReference type="EC" id="4.1.1.35"/>
    </reaction>
    <physiologicalReaction direction="left-to-right" evidence="18">
        <dbReference type="Rhea" id="RHEA:23917"/>
    </physiologicalReaction>
</comment>
<keyword evidence="9" id="KW-0735">Signal-anchor</keyword>
<dbReference type="InterPro" id="IPR036291">
    <property type="entry name" value="NAD(P)-bd_dom_sf"/>
</dbReference>
<feature type="region of interest" description="Disordered" evidence="19">
    <location>
        <begin position="82"/>
        <end position="123"/>
    </location>
</feature>
<feature type="domain" description="NAD-dependent epimerase/dehydratase" evidence="20">
    <location>
        <begin position="189"/>
        <end position="419"/>
    </location>
</feature>
<dbReference type="InterPro" id="IPR001509">
    <property type="entry name" value="Epimerase_deHydtase"/>
</dbReference>
<evidence type="ECO:0000256" key="13">
    <source>
        <dbReference type="ARBA" id="ARBA00023136"/>
    </source>
</evidence>
<keyword evidence="11" id="KW-0520">NAD</keyword>
<name>A0A058Z8B8_FONAL</name>
<dbReference type="GO" id="GO:0033320">
    <property type="term" value="P:UDP-D-xylose biosynthetic process"/>
    <property type="evidence" value="ECO:0007669"/>
    <property type="project" value="UniProtKB-UniPathway"/>
</dbReference>
<organism evidence="21">
    <name type="scientific">Fonticula alba</name>
    <name type="common">Slime mold</name>
    <dbReference type="NCBI Taxonomy" id="691883"/>
    <lineage>
        <taxon>Eukaryota</taxon>
        <taxon>Rotosphaerida</taxon>
        <taxon>Fonticulaceae</taxon>
        <taxon>Fonticula</taxon>
    </lineage>
</organism>
<evidence type="ECO:0000256" key="19">
    <source>
        <dbReference type="SAM" id="MobiDB-lite"/>
    </source>
</evidence>
<keyword evidence="13" id="KW-0472">Membrane</keyword>
<dbReference type="EMBL" id="KB932205">
    <property type="protein sequence ID" value="KCV70168.1"/>
    <property type="molecule type" value="Genomic_DNA"/>
</dbReference>
<evidence type="ECO:0000256" key="14">
    <source>
        <dbReference type="ARBA" id="ARBA00023180"/>
    </source>
</evidence>
<evidence type="ECO:0000256" key="6">
    <source>
        <dbReference type="ARBA" id="ARBA00018816"/>
    </source>
</evidence>
<protein>
    <recommendedName>
        <fullName evidence="6">UDP-glucuronic acid decarboxylase 1</fullName>
        <ecNumber evidence="5">4.1.1.35</ecNumber>
    </recommendedName>
    <alternativeName>
        <fullName evidence="16">UDP-glucuronate decarboxylase 1</fullName>
    </alternativeName>
</protein>
<evidence type="ECO:0000256" key="3">
    <source>
        <dbReference type="ARBA" id="ARBA00005100"/>
    </source>
</evidence>
<keyword evidence="12" id="KW-0333">Golgi apparatus</keyword>
<dbReference type="Gene3D" id="3.40.50.720">
    <property type="entry name" value="NAD(P)-binding Rossmann-like Domain"/>
    <property type="match status" value="1"/>
</dbReference>
<dbReference type="eggNOG" id="KOG1429">
    <property type="taxonomic scope" value="Eukaryota"/>
</dbReference>
<keyword evidence="10" id="KW-1133">Transmembrane helix</keyword>
<feature type="region of interest" description="Disordered" evidence="19">
    <location>
        <begin position="1"/>
        <end position="25"/>
    </location>
</feature>
<evidence type="ECO:0000256" key="16">
    <source>
        <dbReference type="ARBA" id="ARBA00031585"/>
    </source>
</evidence>
<dbReference type="GO" id="GO:0000139">
    <property type="term" value="C:Golgi membrane"/>
    <property type="evidence" value="ECO:0007669"/>
    <property type="project" value="UniProtKB-SubCell"/>
</dbReference>
<proteinExistence type="inferred from homology"/>
<evidence type="ECO:0000313" key="21">
    <source>
        <dbReference type="EMBL" id="KCV70168.1"/>
    </source>
</evidence>
<feature type="region of interest" description="Disordered" evidence="19">
    <location>
        <begin position="141"/>
        <end position="169"/>
    </location>
</feature>
<accession>A0A058Z8B8</accession>
<evidence type="ECO:0000256" key="1">
    <source>
        <dbReference type="ARBA" id="ARBA00001911"/>
    </source>
</evidence>
<evidence type="ECO:0000256" key="10">
    <source>
        <dbReference type="ARBA" id="ARBA00022989"/>
    </source>
</evidence>
<evidence type="ECO:0000256" key="9">
    <source>
        <dbReference type="ARBA" id="ARBA00022968"/>
    </source>
</evidence>
<sequence>MSAQPSSPASGRPPAGTPPLPSSAPLVSVVSSAALAPGEPPLVVELERLRRLYLPPQHHCSSSDSGLLLTFIQEDQVRRILSPDASAPPDSGSPTGDQHCRTGECGRSTAQPDTSAGATRTRRCPECALREQAPLWRSMPRRVDPAETPRPGRVPLHRRGPQAGAIPPALAPLPEVRDLRQLGCTPLRILVTGGAGFVGSHLIDRLLLAGHHVLCIDDLSTGRRRNLAHWRGHPNFAVRRHNVAKPLRGVGKCDLVFHLACPASPPHYQGNAIRTVKTAVLGTMHMLGVAKRSGARFLLASTSEVYGDPEVHPQPETYHGSVNPIGPRACYDEGKRISETLAYAYARQHGVDVRVARVFNTYGPRMAHDDGRVVSNFCVQALSGRPLTVYGDGTQTRSFQYIHDLITGLIDLMATPSDHEADGLPALPPINIGNPDEYQIGDFSKIILSTVSMLNMDRSPHLRDNVGVVYLPSPVDDPKQRRPDIQRAHDLLGWTPQFGLRQGLLETVHYFSQYFNYGRYDTPPEQVRLDDTDLDWSEWDQPVRPTWPALPGGGTCSAGGGPCTGTDQLNSTSSLDLHEAVPFAAGSPGDYRSMSTPLFGQLHHPRRGDGGAGSFVTTEDADDDGSIRSPVVADTAAVAVTARGKDPRPGFAATATAGATEPSVSDFRVLTRTRRRPGHMPGSRPSSGDGGEVATPPCGGASSLACKNASHLVTDSAPAGSSLPPQVDTFNIDAAASPSHLFPPGSGSGGAAAAAGASACCTWAASVQGPPPPGPQGASPHQEGESHQCLDSTVSTHFDGDGLASGGGQCGCHAHRPAAATSNDHDDDADEEDIESEVESDHSDPSADSSPAPARGVTSSAPADGRSIGESLCRLAAAGLPGSVFSIALPDEPSPSGSGGVALGGGRSTVGGCHGSRLAGDKHRPAAAAVAAATAAAPADLYALYQRLGCEEVDGCAVAGAAFAEAGPGAAGSPPHPACPWCTGSVFVDAFPDAGTRAAFELGLRLAAHHYG</sequence>
<comment type="similarity">
    <text evidence="4">Belongs to the NAD(P)-dependent epimerase/dehydratase family. UDP-glucuronic acid decarboxylase subfamily.</text>
</comment>
<dbReference type="EC" id="4.1.1.35" evidence="5"/>
<dbReference type="GO" id="GO:0070403">
    <property type="term" value="F:NAD+ binding"/>
    <property type="evidence" value="ECO:0007669"/>
    <property type="project" value="InterPro"/>
</dbReference>
<dbReference type="OrthoDB" id="331544at2759"/>